<dbReference type="InParanoid" id="A9A1U0"/>
<dbReference type="KEGG" id="nmr:Nmar_0165"/>
<dbReference type="PANTHER" id="PTHR48090">
    <property type="entry name" value="UNDECAPRENYL-PHOSPHATE 4-DEOXY-4-FORMAMIDO-L-ARABINOSE TRANSFERASE-RELATED"/>
    <property type="match status" value="1"/>
</dbReference>
<dbReference type="Gene3D" id="3.90.550.10">
    <property type="entry name" value="Spore Coat Polysaccharide Biosynthesis Protein SpsA, Chain A"/>
    <property type="match status" value="1"/>
</dbReference>
<dbReference type="InterPro" id="IPR001173">
    <property type="entry name" value="Glyco_trans_2-like"/>
</dbReference>
<feature type="domain" description="Glycosyltransferase 2-like" evidence="2">
    <location>
        <begin position="19"/>
        <end position="176"/>
    </location>
</feature>
<dbReference type="eggNOG" id="arCOG00894">
    <property type="taxonomic scope" value="Archaea"/>
</dbReference>
<dbReference type="FunFam" id="3.90.550.10:FF:000129">
    <property type="entry name" value="Glycosyltransferase family 2 protein"/>
    <property type="match status" value="1"/>
</dbReference>
<keyword evidence="4" id="KW-1185">Reference proteome</keyword>
<evidence type="ECO:0000313" key="4">
    <source>
        <dbReference type="Proteomes" id="UP000000792"/>
    </source>
</evidence>
<dbReference type="InterPro" id="IPR050256">
    <property type="entry name" value="Glycosyltransferase_2"/>
</dbReference>
<dbReference type="SUPFAM" id="SSF53448">
    <property type="entry name" value="Nucleotide-diphospho-sugar transferases"/>
    <property type="match status" value="1"/>
</dbReference>
<name>A9A1U0_NITMS</name>
<gene>
    <name evidence="3" type="ordered locus">Nmar_0165</name>
</gene>
<dbReference type="Pfam" id="PF00535">
    <property type="entry name" value="Glycos_transf_2"/>
    <property type="match status" value="1"/>
</dbReference>
<dbReference type="PhylomeDB" id="A9A1U0"/>
<dbReference type="STRING" id="436308.Nmar_0165"/>
<evidence type="ECO:0000259" key="2">
    <source>
        <dbReference type="Pfam" id="PF00535"/>
    </source>
</evidence>
<keyword evidence="1" id="KW-0812">Transmembrane</keyword>
<proteinExistence type="predicted"/>
<keyword evidence="1" id="KW-0472">Membrane</keyword>
<organism evidence="3 4">
    <name type="scientific">Nitrosopumilus maritimus (strain SCM1)</name>
    <dbReference type="NCBI Taxonomy" id="436308"/>
    <lineage>
        <taxon>Archaea</taxon>
        <taxon>Nitrososphaerota</taxon>
        <taxon>Nitrososphaeria</taxon>
        <taxon>Nitrosopumilales</taxon>
        <taxon>Nitrosopumilaceae</taxon>
        <taxon>Nitrosopumilus</taxon>
    </lineage>
</organism>
<protein>
    <submittedName>
        <fullName evidence="3">Glycosyl transferase family 2</fullName>
    </submittedName>
</protein>
<dbReference type="GO" id="GO:0016740">
    <property type="term" value="F:transferase activity"/>
    <property type="evidence" value="ECO:0007669"/>
    <property type="project" value="UniProtKB-KW"/>
</dbReference>
<dbReference type="Proteomes" id="UP000000792">
    <property type="component" value="Chromosome"/>
</dbReference>
<feature type="transmembrane region" description="Helical" evidence="1">
    <location>
        <begin position="243"/>
        <end position="264"/>
    </location>
</feature>
<sequence length="321" mass="35850">MMNETMETKKNSMSDEIFVCIPSYNAESTIEEAIKQCKKFATSVLVINDGSSDKTEEIAKKAGAEIITHKQNKGYGGSIKTGLSEALRRRAKVTITFDADLQHDSNDLPKIIQPILTNKADIVIGSRFLEDNDNVKPYRKFGIKLITRLVNSFSKNNIRDAESGLRAYNYESLKKIVPSLETQGMGMSAEILLKAAVNQLKIIEIPRKEMYPDNVQTSSQNPLKHGLTVVLTIIKLIIETKPLPAFGIPSLVFFFITGISSYFVVEFYNEIGRLPVGLTIFTLSTLTIAFFLIMVATILYVLSRISAKLNFQLHNDLNSNN</sequence>
<keyword evidence="3" id="KW-0808">Transferase</keyword>
<dbReference type="CDD" id="cd04179">
    <property type="entry name" value="DPM_DPG-synthase_like"/>
    <property type="match status" value="1"/>
</dbReference>
<dbReference type="AlphaFoldDB" id="A9A1U0"/>
<accession>A9A1U0</accession>
<dbReference type="EMBL" id="CP000866">
    <property type="protein sequence ID" value="ABX12061.1"/>
    <property type="molecule type" value="Genomic_DNA"/>
</dbReference>
<evidence type="ECO:0000256" key="1">
    <source>
        <dbReference type="SAM" id="Phobius"/>
    </source>
</evidence>
<dbReference type="InterPro" id="IPR029044">
    <property type="entry name" value="Nucleotide-diphossugar_trans"/>
</dbReference>
<dbReference type="CAZy" id="GT2">
    <property type="family name" value="Glycosyltransferase Family 2"/>
</dbReference>
<dbReference type="PANTHER" id="PTHR48090:SF7">
    <property type="entry name" value="RFBJ PROTEIN"/>
    <property type="match status" value="1"/>
</dbReference>
<dbReference type="GO" id="GO:0006487">
    <property type="term" value="P:protein N-linked glycosylation"/>
    <property type="evidence" value="ECO:0000318"/>
    <property type="project" value="GO_Central"/>
</dbReference>
<reference evidence="3 4" key="1">
    <citation type="journal article" date="2010" name="Proc. Natl. Acad. Sci. U.S.A.">
        <title>Nitrosopumilus maritimus genome reveals unique mechanisms for nitrification and autotrophy in globally distributed marine crenarchaea.</title>
        <authorList>
            <person name="Walker C.B."/>
            <person name="de la Torre J.R."/>
            <person name="Klotz M.G."/>
            <person name="Urakawa H."/>
            <person name="Pinel N."/>
            <person name="Arp D.J."/>
            <person name="Brochier-Armanet C."/>
            <person name="Chain P.S."/>
            <person name="Chan P.P."/>
            <person name="Gollabgir A."/>
            <person name="Hemp J."/>
            <person name="Hugler M."/>
            <person name="Karr E.A."/>
            <person name="Konneke M."/>
            <person name="Shin M."/>
            <person name="Lawton T.J."/>
            <person name="Lowe T."/>
            <person name="Martens-Habbena W."/>
            <person name="Sayavedra-Soto L.A."/>
            <person name="Lang D."/>
            <person name="Sievert S.M."/>
            <person name="Rosenzweig A.C."/>
            <person name="Manning G."/>
            <person name="Stahl D.A."/>
        </authorList>
    </citation>
    <scope>NUCLEOTIDE SEQUENCE [LARGE SCALE GENOMIC DNA]</scope>
    <source>
        <strain evidence="3 4">SCM1</strain>
    </source>
</reference>
<evidence type="ECO:0000313" key="3">
    <source>
        <dbReference type="EMBL" id="ABX12061.1"/>
    </source>
</evidence>
<feature type="transmembrane region" description="Helical" evidence="1">
    <location>
        <begin position="276"/>
        <end position="302"/>
    </location>
</feature>
<dbReference type="HOGENOM" id="CLU_033536_7_4_2"/>
<dbReference type="EnsemblBacteria" id="ABX12061">
    <property type="protein sequence ID" value="ABX12061"/>
    <property type="gene ID" value="Nmar_0165"/>
</dbReference>
<keyword evidence="1" id="KW-1133">Transmembrane helix</keyword>